<dbReference type="FunFam" id="1.20.1250.20:FF:000018">
    <property type="entry name" value="MFS transporter permease"/>
    <property type="match status" value="1"/>
</dbReference>
<name>A0A9P8VH93_9PEZI</name>
<feature type="region of interest" description="Disordered" evidence="6">
    <location>
        <begin position="1"/>
        <end position="29"/>
    </location>
</feature>
<keyword evidence="4 7" id="KW-1133">Transmembrane helix</keyword>
<feature type="transmembrane region" description="Helical" evidence="7">
    <location>
        <begin position="144"/>
        <end position="166"/>
    </location>
</feature>
<dbReference type="Gene3D" id="1.20.1250.20">
    <property type="entry name" value="MFS general substrate transporter like domains"/>
    <property type="match status" value="2"/>
</dbReference>
<feature type="transmembrane region" description="Helical" evidence="7">
    <location>
        <begin position="52"/>
        <end position="70"/>
    </location>
</feature>
<gene>
    <name evidence="9" type="ORF">F5X68DRAFT_258407</name>
</gene>
<dbReference type="OrthoDB" id="3639251at2759"/>
<evidence type="ECO:0000256" key="7">
    <source>
        <dbReference type="SAM" id="Phobius"/>
    </source>
</evidence>
<dbReference type="PROSITE" id="PS50850">
    <property type="entry name" value="MFS"/>
    <property type="match status" value="1"/>
</dbReference>
<keyword evidence="3 7" id="KW-0812">Transmembrane</keyword>
<feature type="transmembrane region" description="Helical" evidence="7">
    <location>
        <begin position="284"/>
        <end position="308"/>
    </location>
</feature>
<feature type="compositionally biased region" description="Basic and acidic residues" evidence="6">
    <location>
        <begin position="1"/>
        <end position="25"/>
    </location>
</feature>
<keyword evidence="5 7" id="KW-0472">Membrane</keyword>
<evidence type="ECO:0000313" key="9">
    <source>
        <dbReference type="EMBL" id="KAH6693449.1"/>
    </source>
</evidence>
<dbReference type="PANTHER" id="PTHR43791">
    <property type="entry name" value="PERMEASE-RELATED"/>
    <property type="match status" value="1"/>
</dbReference>
<dbReference type="FunFam" id="1.20.1250.20:FF:000013">
    <property type="entry name" value="MFS general substrate transporter"/>
    <property type="match status" value="1"/>
</dbReference>
<keyword evidence="2" id="KW-0813">Transport</keyword>
<feature type="transmembrane region" description="Helical" evidence="7">
    <location>
        <begin position="374"/>
        <end position="395"/>
    </location>
</feature>
<dbReference type="PANTHER" id="PTHR43791:SF3">
    <property type="entry name" value="MAJOR FACILITATOR SUPERFAMILY (MFS) PROFILE DOMAIN-CONTAINING PROTEIN"/>
    <property type="match status" value="1"/>
</dbReference>
<evidence type="ECO:0000256" key="5">
    <source>
        <dbReference type="ARBA" id="ARBA00023136"/>
    </source>
</evidence>
<evidence type="ECO:0000313" key="10">
    <source>
        <dbReference type="Proteomes" id="UP000770015"/>
    </source>
</evidence>
<dbReference type="InterPro" id="IPR036259">
    <property type="entry name" value="MFS_trans_sf"/>
</dbReference>
<organism evidence="9 10">
    <name type="scientific">Plectosphaerella plurivora</name>
    <dbReference type="NCBI Taxonomy" id="936078"/>
    <lineage>
        <taxon>Eukaryota</taxon>
        <taxon>Fungi</taxon>
        <taxon>Dikarya</taxon>
        <taxon>Ascomycota</taxon>
        <taxon>Pezizomycotina</taxon>
        <taxon>Sordariomycetes</taxon>
        <taxon>Hypocreomycetidae</taxon>
        <taxon>Glomerellales</taxon>
        <taxon>Plectosphaerellaceae</taxon>
        <taxon>Plectosphaerella</taxon>
    </lineage>
</organism>
<keyword evidence="10" id="KW-1185">Reference proteome</keyword>
<evidence type="ECO:0000256" key="6">
    <source>
        <dbReference type="SAM" id="MobiDB-lite"/>
    </source>
</evidence>
<evidence type="ECO:0000256" key="2">
    <source>
        <dbReference type="ARBA" id="ARBA00022448"/>
    </source>
</evidence>
<dbReference type="InterPro" id="IPR020846">
    <property type="entry name" value="MFS_dom"/>
</dbReference>
<dbReference type="Proteomes" id="UP000770015">
    <property type="component" value="Unassembled WGS sequence"/>
</dbReference>
<dbReference type="Pfam" id="PF07690">
    <property type="entry name" value="MFS_1"/>
    <property type="match status" value="1"/>
</dbReference>
<feature type="transmembrane region" description="Helical" evidence="7">
    <location>
        <begin position="178"/>
        <end position="200"/>
    </location>
</feature>
<feature type="transmembrane region" description="Helical" evidence="7">
    <location>
        <begin position="407"/>
        <end position="428"/>
    </location>
</feature>
<sequence>MDNKPSVDHEETMNASREDLPKDFDASSGAAVSSTHDAKFERRLLRKIDMRLLPMLGCLYTLALVDRSNVAVARISGMDDDLGLKQGNRASIILMIFIGYILFELPSNAFIHRLGAANWLAFLSVAFGLVTMGVGFLNSWQGLAVLRVFLGIFEAGLFPGCVYLVSSWYARYEVQKRMAGFFLTASALSAFANILAYGIIQIANHHPWKGWRWIFIIEGALTTVAGIISWFIIVDFPDSERNKFLSAEEKAFIKARLAADRGPEEHEQVTMAWVLKTAADWKPWAFSLMYMAGAVGVYAFLFFLPIILRGSLGYSLSMSFVLSTPPSLFSVIEAMAISWLADKTQMRGPYVVFQGTIGIIGLCMTGFLDHPTPRYIGTFLGVAGANGLVVTTLAWQANNIVGDARRAVSTAILISCSGIGGIYSSMVFRQQDAPNYIPGLTAVMAINVAAVVAALLTMFLLRRSNRKADQGGYLCEGREGFRYTL</sequence>
<dbReference type="GO" id="GO:0022857">
    <property type="term" value="F:transmembrane transporter activity"/>
    <property type="evidence" value="ECO:0007669"/>
    <property type="project" value="InterPro"/>
</dbReference>
<accession>A0A9P8VH93</accession>
<evidence type="ECO:0000256" key="1">
    <source>
        <dbReference type="ARBA" id="ARBA00004141"/>
    </source>
</evidence>
<feature type="transmembrane region" description="Helical" evidence="7">
    <location>
        <begin position="320"/>
        <end position="341"/>
    </location>
</feature>
<dbReference type="SUPFAM" id="SSF103473">
    <property type="entry name" value="MFS general substrate transporter"/>
    <property type="match status" value="1"/>
</dbReference>
<dbReference type="GO" id="GO:0016020">
    <property type="term" value="C:membrane"/>
    <property type="evidence" value="ECO:0007669"/>
    <property type="project" value="UniProtKB-SubCell"/>
</dbReference>
<feature type="transmembrane region" description="Helical" evidence="7">
    <location>
        <begin position="212"/>
        <end position="234"/>
    </location>
</feature>
<dbReference type="InterPro" id="IPR011701">
    <property type="entry name" value="MFS"/>
</dbReference>
<comment type="subcellular location">
    <subcellularLocation>
        <location evidence="1">Membrane</location>
        <topology evidence="1">Multi-pass membrane protein</topology>
    </subcellularLocation>
</comment>
<protein>
    <submittedName>
        <fullName evidence="9">Major facilitator superfamily domain-containing protein</fullName>
    </submittedName>
</protein>
<feature type="transmembrane region" description="Helical" evidence="7">
    <location>
        <begin position="90"/>
        <end position="107"/>
    </location>
</feature>
<dbReference type="AlphaFoldDB" id="A0A9P8VH93"/>
<feature type="transmembrane region" description="Helical" evidence="7">
    <location>
        <begin position="119"/>
        <end position="138"/>
    </location>
</feature>
<reference evidence="9" key="1">
    <citation type="journal article" date="2021" name="Nat. Commun.">
        <title>Genetic determinants of endophytism in the Arabidopsis root mycobiome.</title>
        <authorList>
            <person name="Mesny F."/>
            <person name="Miyauchi S."/>
            <person name="Thiergart T."/>
            <person name="Pickel B."/>
            <person name="Atanasova L."/>
            <person name="Karlsson M."/>
            <person name="Huettel B."/>
            <person name="Barry K.W."/>
            <person name="Haridas S."/>
            <person name="Chen C."/>
            <person name="Bauer D."/>
            <person name="Andreopoulos W."/>
            <person name="Pangilinan J."/>
            <person name="LaButti K."/>
            <person name="Riley R."/>
            <person name="Lipzen A."/>
            <person name="Clum A."/>
            <person name="Drula E."/>
            <person name="Henrissat B."/>
            <person name="Kohler A."/>
            <person name="Grigoriev I.V."/>
            <person name="Martin F.M."/>
            <person name="Hacquard S."/>
        </authorList>
    </citation>
    <scope>NUCLEOTIDE SEQUENCE</scope>
    <source>
        <strain evidence="9">MPI-SDFR-AT-0117</strain>
    </source>
</reference>
<evidence type="ECO:0000256" key="3">
    <source>
        <dbReference type="ARBA" id="ARBA00022692"/>
    </source>
</evidence>
<feature type="domain" description="Major facilitator superfamily (MFS) profile" evidence="8">
    <location>
        <begin position="52"/>
        <end position="465"/>
    </location>
</feature>
<proteinExistence type="predicted"/>
<feature type="transmembrane region" description="Helical" evidence="7">
    <location>
        <begin position="440"/>
        <end position="461"/>
    </location>
</feature>
<evidence type="ECO:0000259" key="8">
    <source>
        <dbReference type="PROSITE" id="PS50850"/>
    </source>
</evidence>
<dbReference type="EMBL" id="JAGSXJ010000003">
    <property type="protein sequence ID" value="KAH6693449.1"/>
    <property type="molecule type" value="Genomic_DNA"/>
</dbReference>
<feature type="transmembrane region" description="Helical" evidence="7">
    <location>
        <begin position="348"/>
        <end position="368"/>
    </location>
</feature>
<comment type="caution">
    <text evidence="9">The sequence shown here is derived from an EMBL/GenBank/DDBJ whole genome shotgun (WGS) entry which is preliminary data.</text>
</comment>
<evidence type="ECO:0000256" key="4">
    <source>
        <dbReference type="ARBA" id="ARBA00022989"/>
    </source>
</evidence>